<organism evidence="1 2">
    <name type="scientific">Colwellia maritima</name>
    <dbReference type="NCBI Taxonomy" id="2912588"/>
    <lineage>
        <taxon>Bacteria</taxon>
        <taxon>Pseudomonadati</taxon>
        <taxon>Pseudomonadota</taxon>
        <taxon>Gammaproteobacteria</taxon>
        <taxon>Alteromonadales</taxon>
        <taxon>Colwelliaceae</taxon>
        <taxon>Colwellia</taxon>
    </lineage>
</organism>
<gene>
    <name evidence="1" type="ORF">L3081_19995</name>
</gene>
<reference evidence="1" key="1">
    <citation type="submission" date="2022-01" db="EMBL/GenBank/DDBJ databases">
        <title>Colwellia maritima, isolated from seawater.</title>
        <authorList>
            <person name="Kristyanto S."/>
            <person name="Jung J."/>
            <person name="Jeon C.O."/>
        </authorList>
    </citation>
    <scope>NUCLEOTIDE SEQUENCE</scope>
    <source>
        <strain evidence="1">MSW7</strain>
    </source>
</reference>
<evidence type="ECO:0000313" key="2">
    <source>
        <dbReference type="Proteomes" id="UP001139646"/>
    </source>
</evidence>
<sequence>MSGTATDNAQPYSGVKSVTVESNQYPDVILTGSYDPANGAFTIEVPIKASENIIKVTAQDYSGNKTNAELVINRDPSLTFLNILPTNGSYTTNDTTAISGEIYSLLPLNALTLSINEWQLTPSATSKVNVYSFYMPNIKLENGLNIFNLVVKSTNNKQAQSVLNIHFTQDNVEEIPAPQITLTHVSDGTLLNKDTFRLTALIQSSAGPLTVQLNGNTLVQSTDGLLQYHLNELMTFNNTDNGTTVTITATDSLNKTSTKEFTFYRDTKAPIISLTTPLIPGITNEVSDSLYVINGTVSDEHLASMLVNDHRLFCNPVALKIPTRFQ</sequence>
<dbReference type="InterPro" id="IPR013783">
    <property type="entry name" value="Ig-like_fold"/>
</dbReference>
<evidence type="ECO:0000313" key="1">
    <source>
        <dbReference type="EMBL" id="MCI2285240.1"/>
    </source>
</evidence>
<dbReference type="Proteomes" id="UP001139646">
    <property type="component" value="Unassembled WGS sequence"/>
</dbReference>
<protein>
    <recommendedName>
        <fullName evidence="3">Bacterial Ig-like domain-containing protein</fullName>
    </recommendedName>
</protein>
<proteinExistence type="predicted"/>
<comment type="caution">
    <text evidence="1">The sequence shown here is derived from an EMBL/GenBank/DDBJ whole genome shotgun (WGS) entry which is preliminary data.</text>
</comment>
<dbReference type="EMBL" id="JAKKSL010000004">
    <property type="protein sequence ID" value="MCI2285240.1"/>
    <property type="molecule type" value="Genomic_DNA"/>
</dbReference>
<keyword evidence="2" id="KW-1185">Reference proteome</keyword>
<accession>A0ABS9X582</accession>
<name>A0ABS9X582_9GAMM</name>
<evidence type="ECO:0008006" key="3">
    <source>
        <dbReference type="Google" id="ProtNLM"/>
    </source>
</evidence>
<dbReference type="Gene3D" id="2.60.40.10">
    <property type="entry name" value="Immunoglobulins"/>
    <property type="match status" value="1"/>
</dbReference>
<dbReference type="RefSeq" id="WP_242288022.1">
    <property type="nucleotide sequence ID" value="NZ_JAKKSL010000004.1"/>
</dbReference>